<evidence type="ECO:0000256" key="5">
    <source>
        <dbReference type="RuleBase" id="RU362125"/>
    </source>
</evidence>
<dbReference type="RefSeq" id="WP_343840385.1">
    <property type="nucleotide sequence ID" value="NZ_BAAADO010000004.1"/>
</dbReference>
<feature type="domain" description="Acyl-CoA dehydrogenase/oxidase N-terminal" evidence="8">
    <location>
        <begin position="8"/>
        <end position="121"/>
    </location>
</feature>
<dbReference type="Pfam" id="PF00441">
    <property type="entry name" value="Acyl-CoA_dh_1"/>
    <property type="match status" value="1"/>
</dbReference>
<feature type="domain" description="Acyl-CoA oxidase/dehydrogenase middle" evidence="7">
    <location>
        <begin position="125"/>
        <end position="220"/>
    </location>
</feature>
<organism evidence="9 10">
    <name type="scientific">Salinibacillus aidingensis</name>
    <dbReference type="NCBI Taxonomy" id="237684"/>
    <lineage>
        <taxon>Bacteria</taxon>
        <taxon>Bacillati</taxon>
        <taxon>Bacillota</taxon>
        <taxon>Bacilli</taxon>
        <taxon>Bacillales</taxon>
        <taxon>Bacillaceae</taxon>
        <taxon>Salinibacillus</taxon>
    </lineage>
</organism>
<sequence length="382" mass="42602">MPYEPYLTEEHDQLRATIQKFVEKEISPYVDEWEAAGEFPRNLFERMGELGFLGFHYPESVGGQGGDYFTKLVLAEELNKCGCGGVPMAIAVQTDMATPPIYKFGNADQHERFLTPAIRGEKIAAIGITETNNGSDVQGIQTRARRDGDEWVINGTKTFITNGTKADFVILVTRTSDEPGADGISLFLVDTDTPGFSVGKKLDKVGMRSSDTAELIFDQVRVPNENLLGEEGKGFYQIMWQLQGERMIGAAGAIGGADFAYEQALNYARNRIAFEQPISRFQVISHLLAEMKTEMEVCRELTYATAYRFSKGEVPAKEISMTKLSAVQMAHWVADRALQIHGGHGYMAEYPIERNWRDSRLPRIGGGTDEIMKEIIAKQMEI</sequence>
<comment type="caution">
    <text evidence="9">The sequence shown here is derived from an EMBL/GenBank/DDBJ whole genome shotgun (WGS) entry which is preliminary data.</text>
</comment>
<reference evidence="9 10" key="1">
    <citation type="journal article" date="2019" name="Int. J. Syst. Evol. Microbiol.">
        <title>The Global Catalogue of Microorganisms (GCM) 10K type strain sequencing project: providing services to taxonomists for standard genome sequencing and annotation.</title>
        <authorList>
            <consortium name="The Broad Institute Genomics Platform"/>
            <consortium name="The Broad Institute Genome Sequencing Center for Infectious Disease"/>
            <person name="Wu L."/>
            <person name="Ma J."/>
        </authorList>
    </citation>
    <scope>NUCLEOTIDE SEQUENCE [LARGE SCALE GENOMIC DNA]</scope>
    <source>
        <strain evidence="9 10">JCM 12389</strain>
    </source>
</reference>
<dbReference type="EMBL" id="BAAADO010000004">
    <property type="protein sequence ID" value="GAA0493438.1"/>
    <property type="molecule type" value="Genomic_DNA"/>
</dbReference>
<evidence type="ECO:0000259" key="6">
    <source>
        <dbReference type="Pfam" id="PF00441"/>
    </source>
</evidence>
<dbReference type="InterPro" id="IPR006089">
    <property type="entry name" value="Acyl-CoA_DH_CS"/>
</dbReference>
<dbReference type="PANTHER" id="PTHR43884">
    <property type="entry name" value="ACYL-COA DEHYDROGENASE"/>
    <property type="match status" value="1"/>
</dbReference>
<keyword evidence="3 5" id="KW-0285">Flavoprotein</keyword>
<dbReference type="InterPro" id="IPR046373">
    <property type="entry name" value="Acyl-CoA_Oxase/DH_mid-dom_sf"/>
</dbReference>
<evidence type="ECO:0000256" key="4">
    <source>
        <dbReference type="ARBA" id="ARBA00022827"/>
    </source>
</evidence>
<dbReference type="Pfam" id="PF02771">
    <property type="entry name" value="Acyl-CoA_dh_N"/>
    <property type="match status" value="1"/>
</dbReference>
<name>A0ABN1BAB6_9BACI</name>
<dbReference type="SUPFAM" id="SSF56645">
    <property type="entry name" value="Acyl-CoA dehydrogenase NM domain-like"/>
    <property type="match status" value="1"/>
</dbReference>
<dbReference type="SUPFAM" id="SSF47203">
    <property type="entry name" value="Acyl-CoA dehydrogenase C-terminal domain-like"/>
    <property type="match status" value="1"/>
</dbReference>
<dbReference type="Pfam" id="PF02770">
    <property type="entry name" value="Acyl-CoA_dh_M"/>
    <property type="match status" value="1"/>
</dbReference>
<keyword evidence="4 5" id="KW-0274">FAD</keyword>
<evidence type="ECO:0000256" key="1">
    <source>
        <dbReference type="ARBA" id="ARBA00001974"/>
    </source>
</evidence>
<evidence type="ECO:0000256" key="3">
    <source>
        <dbReference type="ARBA" id="ARBA00022630"/>
    </source>
</evidence>
<accession>A0ABN1BAB6</accession>
<comment type="similarity">
    <text evidence="2 5">Belongs to the acyl-CoA dehydrogenase family.</text>
</comment>
<dbReference type="PROSITE" id="PS00072">
    <property type="entry name" value="ACYL_COA_DH_1"/>
    <property type="match status" value="1"/>
</dbReference>
<dbReference type="InterPro" id="IPR009100">
    <property type="entry name" value="AcylCoA_DH/oxidase_NM_dom_sf"/>
</dbReference>
<evidence type="ECO:0000313" key="10">
    <source>
        <dbReference type="Proteomes" id="UP001500880"/>
    </source>
</evidence>
<evidence type="ECO:0000259" key="8">
    <source>
        <dbReference type="Pfam" id="PF02771"/>
    </source>
</evidence>
<comment type="cofactor">
    <cofactor evidence="1 5">
        <name>FAD</name>
        <dbReference type="ChEBI" id="CHEBI:57692"/>
    </cofactor>
</comment>
<dbReference type="PROSITE" id="PS00073">
    <property type="entry name" value="ACYL_COA_DH_2"/>
    <property type="match status" value="1"/>
</dbReference>
<dbReference type="InterPro" id="IPR037069">
    <property type="entry name" value="AcylCoA_DH/ox_N_sf"/>
</dbReference>
<evidence type="ECO:0000313" key="9">
    <source>
        <dbReference type="EMBL" id="GAA0493438.1"/>
    </source>
</evidence>
<dbReference type="Gene3D" id="2.40.110.10">
    <property type="entry name" value="Butyryl-CoA Dehydrogenase, subunit A, domain 2"/>
    <property type="match status" value="1"/>
</dbReference>
<keyword evidence="10" id="KW-1185">Reference proteome</keyword>
<dbReference type="InterPro" id="IPR036250">
    <property type="entry name" value="AcylCo_DH-like_C"/>
</dbReference>
<evidence type="ECO:0000259" key="7">
    <source>
        <dbReference type="Pfam" id="PF02770"/>
    </source>
</evidence>
<dbReference type="InterPro" id="IPR013786">
    <property type="entry name" value="AcylCoA_DH/ox_N"/>
</dbReference>
<proteinExistence type="inferred from homology"/>
<dbReference type="InterPro" id="IPR009075">
    <property type="entry name" value="AcylCo_DH/oxidase_C"/>
</dbReference>
<feature type="domain" description="Acyl-CoA dehydrogenase/oxidase C-terminal" evidence="6">
    <location>
        <begin position="232"/>
        <end position="380"/>
    </location>
</feature>
<gene>
    <name evidence="9" type="primary">atuD</name>
    <name evidence="9" type="ORF">GCM10008986_19870</name>
</gene>
<dbReference type="Gene3D" id="1.10.540.10">
    <property type="entry name" value="Acyl-CoA dehydrogenase/oxidase, N-terminal domain"/>
    <property type="match status" value="1"/>
</dbReference>
<dbReference type="Proteomes" id="UP001500880">
    <property type="component" value="Unassembled WGS sequence"/>
</dbReference>
<protein>
    <submittedName>
        <fullName evidence="9">Citronellyl-CoA dehydrogenase</fullName>
    </submittedName>
</protein>
<dbReference type="Gene3D" id="1.20.140.10">
    <property type="entry name" value="Butyryl-CoA Dehydrogenase, subunit A, domain 3"/>
    <property type="match status" value="1"/>
</dbReference>
<dbReference type="InterPro" id="IPR006091">
    <property type="entry name" value="Acyl-CoA_Oxase/DH_mid-dom"/>
</dbReference>
<evidence type="ECO:0000256" key="2">
    <source>
        <dbReference type="ARBA" id="ARBA00009347"/>
    </source>
</evidence>
<keyword evidence="5" id="KW-0560">Oxidoreductase</keyword>
<dbReference type="PANTHER" id="PTHR43884:SF12">
    <property type="entry name" value="ISOVALERYL-COA DEHYDROGENASE, MITOCHONDRIAL-RELATED"/>
    <property type="match status" value="1"/>
</dbReference>